<dbReference type="AlphaFoldDB" id="A0AA38L339"/>
<feature type="non-terminal residue" evidence="2">
    <location>
        <position position="1"/>
    </location>
</feature>
<organism evidence="2 3">
    <name type="scientific">Taxus chinensis</name>
    <name type="common">Chinese yew</name>
    <name type="synonym">Taxus wallichiana var. chinensis</name>
    <dbReference type="NCBI Taxonomy" id="29808"/>
    <lineage>
        <taxon>Eukaryota</taxon>
        <taxon>Viridiplantae</taxon>
        <taxon>Streptophyta</taxon>
        <taxon>Embryophyta</taxon>
        <taxon>Tracheophyta</taxon>
        <taxon>Spermatophyta</taxon>
        <taxon>Pinopsida</taxon>
        <taxon>Pinidae</taxon>
        <taxon>Conifers II</taxon>
        <taxon>Cupressales</taxon>
        <taxon>Taxaceae</taxon>
        <taxon>Taxus</taxon>
    </lineage>
</organism>
<name>A0AA38L339_TAXCH</name>
<feature type="domain" description="Retrotransposon gag" evidence="1">
    <location>
        <begin position="11"/>
        <end position="70"/>
    </location>
</feature>
<dbReference type="Pfam" id="PF03732">
    <property type="entry name" value="Retrotrans_gag"/>
    <property type="match status" value="1"/>
</dbReference>
<evidence type="ECO:0000313" key="2">
    <source>
        <dbReference type="EMBL" id="KAH9313158.1"/>
    </source>
</evidence>
<sequence>ITTAEQKASQFATTLQGRAHSWYRKFDPDQTCVDYATLKDAFLKEFHIPEFEQKSISMLKDIKQGTTESV</sequence>
<dbReference type="EMBL" id="JAHRHJ020000006">
    <property type="protein sequence ID" value="KAH9313158.1"/>
    <property type="molecule type" value="Genomic_DNA"/>
</dbReference>
<gene>
    <name evidence="2" type="ORF">KI387_028193</name>
</gene>
<protein>
    <recommendedName>
        <fullName evidence="1">Retrotransposon gag domain-containing protein</fullName>
    </recommendedName>
</protein>
<accession>A0AA38L339</accession>
<evidence type="ECO:0000313" key="3">
    <source>
        <dbReference type="Proteomes" id="UP000824469"/>
    </source>
</evidence>
<comment type="caution">
    <text evidence="2">The sequence shown here is derived from an EMBL/GenBank/DDBJ whole genome shotgun (WGS) entry which is preliminary data.</text>
</comment>
<evidence type="ECO:0000259" key="1">
    <source>
        <dbReference type="Pfam" id="PF03732"/>
    </source>
</evidence>
<keyword evidence="3" id="KW-1185">Reference proteome</keyword>
<reference evidence="2 3" key="1">
    <citation type="journal article" date="2021" name="Nat. Plants">
        <title>The Taxus genome provides insights into paclitaxel biosynthesis.</title>
        <authorList>
            <person name="Xiong X."/>
            <person name="Gou J."/>
            <person name="Liao Q."/>
            <person name="Li Y."/>
            <person name="Zhou Q."/>
            <person name="Bi G."/>
            <person name="Li C."/>
            <person name="Du R."/>
            <person name="Wang X."/>
            <person name="Sun T."/>
            <person name="Guo L."/>
            <person name="Liang H."/>
            <person name="Lu P."/>
            <person name="Wu Y."/>
            <person name="Zhang Z."/>
            <person name="Ro D.K."/>
            <person name="Shang Y."/>
            <person name="Huang S."/>
            <person name="Yan J."/>
        </authorList>
    </citation>
    <scope>NUCLEOTIDE SEQUENCE [LARGE SCALE GENOMIC DNA]</scope>
    <source>
        <strain evidence="2">Ta-2019</strain>
    </source>
</reference>
<dbReference type="Proteomes" id="UP000824469">
    <property type="component" value="Unassembled WGS sequence"/>
</dbReference>
<feature type="non-terminal residue" evidence="2">
    <location>
        <position position="70"/>
    </location>
</feature>
<proteinExistence type="predicted"/>
<dbReference type="PANTHER" id="PTHR33223:SF6">
    <property type="entry name" value="CCHC-TYPE DOMAIN-CONTAINING PROTEIN"/>
    <property type="match status" value="1"/>
</dbReference>
<dbReference type="InterPro" id="IPR005162">
    <property type="entry name" value="Retrotrans_gag_dom"/>
</dbReference>
<dbReference type="PANTHER" id="PTHR33223">
    <property type="entry name" value="CCHC-TYPE DOMAIN-CONTAINING PROTEIN"/>
    <property type="match status" value="1"/>
</dbReference>